<name>A0A2S5KSC6_9PROT</name>
<comment type="caution">
    <text evidence="3">The sequence shown here is derived from an EMBL/GenBank/DDBJ whole genome shotgun (WGS) entry which is preliminary data.</text>
</comment>
<dbReference type="AlphaFoldDB" id="A0A2S5KSC6"/>
<dbReference type="InterPro" id="IPR001509">
    <property type="entry name" value="Epimerase_deHydtase"/>
</dbReference>
<dbReference type="SUPFAM" id="SSF51735">
    <property type="entry name" value="NAD(P)-binding Rossmann-fold domains"/>
    <property type="match status" value="1"/>
</dbReference>
<dbReference type="InterPro" id="IPR051783">
    <property type="entry name" value="NAD(P)-dependent_oxidoreduct"/>
</dbReference>
<dbReference type="OrthoDB" id="112777at2"/>
<protein>
    <recommendedName>
        <fullName evidence="2">NAD-dependent epimerase/dehydratase domain-containing protein</fullName>
    </recommendedName>
</protein>
<sequence length="378" mass="41247">MTSNGTFNSAPNSIPSSTLSNISDENAARSANCTAADHPQAAPVRTALVIGAAGGVGTELCLALLRAGWRVRAFSRRIPHWLATLPDSHAAEWITGDAMDAAAVLAAAEQVQVIAHTVNPPGYRDWDKWVLPMLDNTLQAASAVGARVLLPGTIYNFGIPERVMDGCHVLDEQTPAAPRTAKGAIRVEMERRLQAAAQRGDCRVLIVRAGDYFGANSGNSWFAQGMLQAGKPLRRLLRLTAAGVGHQWAYLPDVAATMVALLEHERRLEAFACFHMRGHWDEDGLQLIRAAQQVQGNTRLPVYAFPWWLLRLASPLVRLCAELYEVRHLWQTAVRMPNDRLLAVLGYEPHTPLPQAMAETLEGLGCIERPRRLATGAL</sequence>
<dbReference type="GO" id="GO:0004029">
    <property type="term" value="F:aldehyde dehydrogenase (NAD+) activity"/>
    <property type="evidence" value="ECO:0007669"/>
    <property type="project" value="TreeGrafter"/>
</dbReference>
<gene>
    <name evidence="3" type="ORF">C4K68_09735</name>
</gene>
<accession>A0A2S5KSC6</accession>
<evidence type="ECO:0000313" key="3">
    <source>
        <dbReference type="EMBL" id="PPC77565.1"/>
    </source>
</evidence>
<dbReference type="EMBL" id="PRLP01000030">
    <property type="protein sequence ID" value="PPC77565.1"/>
    <property type="molecule type" value="Genomic_DNA"/>
</dbReference>
<organism evidence="3 4">
    <name type="scientific">Proteobacteria bacterium 228</name>
    <dbReference type="NCBI Taxonomy" id="2083153"/>
    <lineage>
        <taxon>Bacteria</taxon>
        <taxon>Pseudomonadati</taxon>
        <taxon>Pseudomonadota</taxon>
    </lineage>
</organism>
<dbReference type="PANTHER" id="PTHR48079">
    <property type="entry name" value="PROTEIN YEEZ"/>
    <property type="match status" value="1"/>
</dbReference>
<feature type="domain" description="NAD-dependent epimerase/dehydratase" evidence="2">
    <location>
        <begin position="47"/>
        <end position="267"/>
    </location>
</feature>
<evidence type="ECO:0000313" key="4">
    <source>
        <dbReference type="Proteomes" id="UP000238196"/>
    </source>
</evidence>
<evidence type="ECO:0000259" key="2">
    <source>
        <dbReference type="Pfam" id="PF01370"/>
    </source>
</evidence>
<dbReference type="InterPro" id="IPR036291">
    <property type="entry name" value="NAD(P)-bd_dom_sf"/>
</dbReference>
<feature type="region of interest" description="Disordered" evidence="1">
    <location>
        <begin position="1"/>
        <end position="21"/>
    </location>
</feature>
<dbReference type="GO" id="GO:0005737">
    <property type="term" value="C:cytoplasm"/>
    <property type="evidence" value="ECO:0007669"/>
    <property type="project" value="TreeGrafter"/>
</dbReference>
<reference evidence="3 4" key="1">
    <citation type="submission" date="2018-02" db="EMBL/GenBank/DDBJ databases">
        <title>novel marine gammaproteobacteria from coastal saline agro ecosystem.</title>
        <authorList>
            <person name="Krishnan R."/>
            <person name="Ramesh Kumar N."/>
        </authorList>
    </citation>
    <scope>NUCLEOTIDE SEQUENCE [LARGE SCALE GENOMIC DNA]</scope>
    <source>
        <strain evidence="3 4">228</strain>
    </source>
</reference>
<dbReference type="PANTHER" id="PTHR48079:SF6">
    <property type="entry name" value="NAD(P)-BINDING DOMAIN-CONTAINING PROTEIN-RELATED"/>
    <property type="match status" value="1"/>
</dbReference>
<evidence type="ECO:0000256" key="1">
    <source>
        <dbReference type="SAM" id="MobiDB-lite"/>
    </source>
</evidence>
<dbReference type="Gene3D" id="3.40.50.720">
    <property type="entry name" value="NAD(P)-binding Rossmann-like Domain"/>
    <property type="match status" value="1"/>
</dbReference>
<dbReference type="Proteomes" id="UP000238196">
    <property type="component" value="Unassembled WGS sequence"/>
</dbReference>
<proteinExistence type="predicted"/>
<dbReference type="Pfam" id="PF01370">
    <property type="entry name" value="Epimerase"/>
    <property type="match status" value="1"/>
</dbReference>